<accession>A0A6N4V6E8</accession>
<dbReference type="Proteomes" id="UP000466785">
    <property type="component" value="Chromosome"/>
</dbReference>
<organism evidence="1 2">
    <name type="scientific">Mycolicibacterium poriferae</name>
    <dbReference type="NCBI Taxonomy" id="39694"/>
    <lineage>
        <taxon>Bacteria</taxon>
        <taxon>Bacillati</taxon>
        <taxon>Actinomycetota</taxon>
        <taxon>Actinomycetes</taxon>
        <taxon>Mycobacteriales</taxon>
        <taxon>Mycobacteriaceae</taxon>
        <taxon>Mycolicibacterium</taxon>
    </lineage>
</organism>
<evidence type="ECO:0000313" key="1">
    <source>
        <dbReference type="EMBL" id="BBX49693.1"/>
    </source>
</evidence>
<dbReference type="KEGG" id="mpof:MPOR_07190"/>
<keyword evidence="2" id="KW-1185">Reference proteome</keyword>
<dbReference type="Gene3D" id="3.30.530.20">
    <property type="match status" value="1"/>
</dbReference>
<dbReference type="CDD" id="cd08865">
    <property type="entry name" value="SRPBCC_10"/>
    <property type="match status" value="1"/>
</dbReference>
<proteinExistence type="predicted"/>
<dbReference type="RefSeq" id="WP_163672594.1">
    <property type="nucleotide sequence ID" value="NZ_AP022570.1"/>
</dbReference>
<gene>
    <name evidence="1" type="ORF">MPOR_07190</name>
</gene>
<dbReference type="SUPFAM" id="SSF55961">
    <property type="entry name" value="Bet v1-like"/>
    <property type="match status" value="1"/>
</dbReference>
<dbReference type="InterPro" id="IPR019587">
    <property type="entry name" value="Polyketide_cyclase/dehydratase"/>
</dbReference>
<reference evidence="1 2" key="1">
    <citation type="journal article" date="2019" name="Emerg. Microbes Infect.">
        <title>Comprehensive subspecies identification of 175 nontuberculous mycobacteria species based on 7547 genomic profiles.</title>
        <authorList>
            <person name="Matsumoto Y."/>
            <person name="Kinjo T."/>
            <person name="Motooka D."/>
            <person name="Nabeya D."/>
            <person name="Jung N."/>
            <person name="Uechi K."/>
            <person name="Horii T."/>
            <person name="Iida T."/>
            <person name="Fujita J."/>
            <person name="Nakamura S."/>
        </authorList>
    </citation>
    <scope>NUCLEOTIDE SEQUENCE [LARGE SCALE GENOMIC DNA]</scope>
    <source>
        <strain evidence="1 2">JCM 12603</strain>
    </source>
</reference>
<protein>
    <submittedName>
        <fullName evidence="1">Polyketide cyclase</fullName>
    </submittedName>
</protein>
<dbReference type="Pfam" id="PF10604">
    <property type="entry name" value="Polyketide_cyc2"/>
    <property type="match status" value="1"/>
</dbReference>
<evidence type="ECO:0000313" key="2">
    <source>
        <dbReference type="Proteomes" id="UP000466785"/>
    </source>
</evidence>
<sequence>MAAVNRVSRTFAVSPPPHVVVDYLKDLGHVAQWDPGTRTCERIDSGPVGEGAYWHNVSTMLGVTAETTYKLCELTDRSVVFVGESRSSTAVGTITVEPAGSGSTVTYEAELEMHGSARLLNPVMKKAFEKRAVGTQRQLTAVLNALVTS</sequence>
<dbReference type="AlphaFoldDB" id="A0A6N4V6E8"/>
<dbReference type="InterPro" id="IPR023393">
    <property type="entry name" value="START-like_dom_sf"/>
</dbReference>
<dbReference type="EMBL" id="AP022570">
    <property type="protein sequence ID" value="BBX49693.1"/>
    <property type="molecule type" value="Genomic_DNA"/>
</dbReference>
<name>A0A6N4V6E8_9MYCO</name>